<accession>U4KLQ3</accession>
<keyword evidence="14" id="KW-1185">Reference proteome</keyword>
<feature type="domain" description="ABC transporter" evidence="11">
    <location>
        <begin position="329"/>
        <end position="562"/>
    </location>
</feature>
<feature type="transmembrane region" description="Helical" evidence="10">
    <location>
        <begin position="12"/>
        <end position="38"/>
    </location>
</feature>
<evidence type="ECO:0000313" key="13">
    <source>
        <dbReference type="EMBL" id="CCV64828.1"/>
    </source>
</evidence>
<dbReference type="SUPFAM" id="SSF52540">
    <property type="entry name" value="P-loop containing nucleoside triphosphate hydrolases"/>
    <property type="match status" value="1"/>
</dbReference>
<dbReference type="GO" id="GO:0005886">
    <property type="term" value="C:plasma membrane"/>
    <property type="evidence" value="ECO:0007669"/>
    <property type="project" value="UniProtKB-SubCell"/>
</dbReference>
<dbReference type="Pfam" id="PF00005">
    <property type="entry name" value="ABC_tran"/>
    <property type="match status" value="1"/>
</dbReference>
<keyword evidence="3" id="KW-0813">Transport</keyword>
<evidence type="ECO:0000256" key="9">
    <source>
        <dbReference type="ARBA" id="ARBA00023136"/>
    </source>
</evidence>
<dbReference type="GO" id="GO:0016887">
    <property type="term" value="F:ATP hydrolysis activity"/>
    <property type="evidence" value="ECO:0007669"/>
    <property type="project" value="InterPro"/>
</dbReference>
<evidence type="ECO:0000256" key="5">
    <source>
        <dbReference type="ARBA" id="ARBA00022692"/>
    </source>
</evidence>
<dbReference type="Pfam" id="PF00664">
    <property type="entry name" value="ABC_membrane"/>
    <property type="match status" value="1"/>
</dbReference>
<evidence type="ECO:0000256" key="8">
    <source>
        <dbReference type="ARBA" id="ARBA00022989"/>
    </source>
</evidence>
<sequence>MDSMKYIKYKKEFFLGFFFKIIEVGFELFLPIFMAILMKDGLKNKNYEKGFLMAGLILVFCVLGYLSTVYAHRLTAKVSQNYAQNLRQALFYKIQDLSIEDLEEFSSSSLTNRINTDVQQMQNGLAMTMRIASRAPFLMIGSIVALFIVSPKVALILLCSLPLLLVMLLLVMKVSIKNFKKFQNQNDKLIDVVKDNTEGARMIRAFAQVEHEENRFHKKNETLSLILVKLGKLTSFSTPFTMLAMNIVLVAMIYVGSKDVYNNSMQQEQLIQIINYVTQLTLSIVSVMNLMMLYTKAGTASIRIKEILDKEPTVINMNNEKLDSTPAKIEFRDVSYTYKNHLQPTLNHINFTILPGQTIGIVGLTGSGKTTLVDLLLRFYNTTTGEILINDKKIESYDLFDLRDKIAYASQKASLLSGNVEKNIKMKNEYTNIKINEALNEAQANFILNDSEGISKTVNKQGNNFSGGQKQRLALTRALVKESSILILDDVFSALDYVTDYKIRKQLDSKENKPTTILISQRLSSLMKADKIIVIDNATIAAIDTHENLLKNNELYKKLYETQIQGGQES</sequence>
<feature type="domain" description="ABC transmembrane type-1" evidence="12">
    <location>
        <begin position="14"/>
        <end position="296"/>
    </location>
</feature>
<evidence type="ECO:0000256" key="10">
    <source>
        <dbReference type="SAM" id="Phobius"/>
    </source>
</evidence>
<evidence type="ECO:0000256" key="7">
    <source>
        <dbReference type="ARBA" id="ARBA00022840"/>
    </source>
</evidence>
<dbReference type="KEGG" id="apal:BN85412510"/>
<keyword evidence="9 10" id="KW-0472">Membrane</keyword>
<dbReference type="InterPro" id="IPR036640">
    <property type="entry name" value="ABC1_TM_sf"/>
</dbReference>
<keyword evidence="7 13" id="KW-0067">ATP-binding</keyword>
<dbReference type="AlphaFoldDB" id="U4KLQ3"/>
<evidence type="ECO:0000259" key="12">
    <source>
        <dbReference type="PROSITE" id="PS50929"/>
    </source>
</evidence>
<dbReference type="InterPro" id="IPR003439">
    <property type="entry name" value="ABC_transporter-like_ATP-bd"/>
</dbReference>
<name>U4KLQ3_ALTPJ</name>
<dbReference type="Gene3D" id="1.20.1560.10">
    <property type="entry name" value="ABC transporter type 1, transmembrane domain"/>
    <property type="match status" value="1"/>
</dbReference>
<evidence type="ECO:0000313" key="14">
    <source>
        <dbReference type="Proteomes" id="UP000032740"/>
    </source>
</evidence>
<dbReference type="InterPro" id="IPR039421">
    <property type="entry name" value="Type_1_exporter"/>
</dbReference>
<dbReference type="GO" id="GO:0015421">
    <property type="term" value="F:ABC-type oligopeptide transporter activity"/>
    <property type="evidence" value="ECO:0007669"/>
    <property type="project" value="TreeGrafter"/>
</dbReference>
<dbReference type="CDD" id="cd18548">
    <property type="entry name" value="ABC_6TM_Tm287_like"/>
    <property type="match status" value="1"/>
</dbReference>
<dbReference type="PANTHER" id="PTHR43394">
    <property type="entry name" value="ATP-DEPENDENT PERMEASE MDL1, MITOCHONDRIAL"/>
    <property type="match status" value="1"/>
</dbReference>
<evidence type="ECO:0000256" key="1">
    <source>
        <dbReference type="ARBA" id="ARBA00004651"/>
    </source>
</evidence>
<comment type="similarity">
    <text evidence="2">Belongs to the ABC transporter superfamily.</text>
</comment>
<feature type="transmembrane region" description="Helical" evidence="10">
    <location>
        <begin position="155"/>
        <end position="176"/>
    </location>
</feature>
<keyword evidence="6" id="KW-0547">Nucleotide-binding</keyword>
<keyword evidence="4" id="KW-1003">Cell membrane</keyword>
<evidence type="ECO:0000256" key="4">
    <source>
        <dbReference type="ARBA" id="ARBA00022475"/>
    </source>
</evidence>
<dbReference type="SUPFAM" id="SSF90123">
    <property type="entry name" value="ABC transporter transmembrane region"/>
    <property type="match status" value="1"/>
</dbReference>
<proteinExistence type="inferred from homology"/>
<evidence type="ECO:0000256" key="2">
    <source>
        <dbReference type="ARBA" id="ARBA00005417"/>
    </source>
</evidence>
<dbReference type="PROSITE" id="PS50893">
    <property type="entry name" value="ABC_TRANSPORTER_2"/>
    <property type="match status" value="1"/>
</dbReference>
<gene>
    <name evidence="13" type="ORF">BN85412510</name>
</gene>
<dbReference type="EMBL" id="FO681347">
    <property type="protein sequence ID" value="CCV64828.1"/>
    <property type="molecule type" value="Genomic_DNA"/>
</dbReference>
<dbReference type="Gene3D" id="3.40.50.300">
    <property type="entry name" value="P-loop containing nucleotide triphosphate hydrolases"/>
    <property type="match status" value="1"/>
</dbReference>
<feature type="transmembrane region" description="Helical" evidence="10">
    <location>
        <begin position="50"/>
        <end position="71"/>
    </location>
</feature>
<dbReference type="FunFam" id="3.40.50.300:FF:000854">
    <property type="entry name" value="Multidrug ABC transporter ATP-binding protein"/>
    <property type="match status" value="1"/>
</dbReference>
<evidence type="ECO:0000256" key="6">
    <source>
        <dbReference type="ARBA" id="ARBA00022741"/>
    </source>
</evidence>
<feature type="transmembrane region" description="Helical" evidence="10">
    <location>
        <begin position="236"/>
        <end position="256"/>
    </location>
</feature>
<dbReference type="PANTHER" id="PTHR43394:SF1">
    <property type="entry name" value="ATP-BINDING CASSETTE SUB-FAMILY B MEMBER 10, MITOCHONDRIAL"/>
    <property type="match status" value="1"/>
</dbReference>
<dbReference type="Proteomes" id="UP000032740">
    <property type="component" value="Chromosome"/>
</dbReference>
<dbReference type="SMART" id="SM00382">
    <property type="entry name" value="AAA"/>
    <property type="match status" value="1"/>
</dbReference>
<feature type="transmembrane region" description="Helical" evidence="10">
    <location>
        <begin position="276"/>
        <end position="295"/>
    </location>
</feature>
<dbReference type="InterPro" id="IPR027417">
    <property type="entry name" value="P-loop_NTPase"/>
</dbReference>
<dbReference type="InterPro" id="IPR011527">
    <property type="entry name" value="ABC1_TM_dom"/>
</dbReference>
<protein>
    <submittedName>
        <fullName evidence="13">ABC transporter, permease and ATP-binding protein</fullName>
    </submittedName>
</protein>
<dbReference type="GO" id="GO:0005524">
    <property type="term" value="F:ATP binding"/>
    <property type="evidence" value="ECO:0007669"/>
    <property type="project" value="UniProtKB-KW"/>
</dbReference>
<dbReference type="RefSeq" id="WP_030003711.1">
    <property type="nucleotide sequence ID" value="NC_022538.1"/>
</dbReference>
<keyword evidence="5 10" id="KW-0812">Transmembrane</keyword>
<dbReference type="STRING" id="1318466.BN85412510"/>
<dbReference type="HOGENOM" id="CLU_000604_84_3_14"/>
<dbReference type="OrthoDB" id="383768at2"/>
<dbReference type="InterPro" id="IPR003593">
    <property type="entry name" value="AAA+_ATPase"/>
</dbReference>
<evidence type="ECO:0000256" key="3">
    <source>
        <dbReference type="ARBA" id="ARBA00022448"/>
    </source>
</evidence>
<keyword evidence="8 10" id="KW-1133">Transmembrane helix</keyword>
<evidence type="ECO:0000259" key="11">
    <source>
        <dbReference type="PROSITE" id="PS50893"/>
    </source>
</evidence>
<dbReference type="PROSITE" id="PS50929">
    <property type="entry name" value="ABC_TM1F"/>
    <property type="match status" value="1"/>
</dbReference>
<reference evidence="13 14" key="1">
    <citation type="journal article" date="2013" name="J. Mol. Microbiol. Biotechnol.">
        <title>Analysis of the Complete Genomes of Acholeplasma brassicae , A. palmae and A. laidlawii and Their Comparison to the Obligate Parasites from ' Candidatus Phytoplasma'.</title>
        <authorList>
            <person name="Kube M."/>
            <person name="Siewert C."/>
            <person name="Migdoll A.M."/>
            <person name="Duduk B."/>
            <person name="Holz S."/>
            <person name="Rabus R."/>
            <person name="Seemuller E."/>
            <person name="Mitrovic J."/>
            <person name="Muller I."/>
            <person name="Buttner C."/>
            <person name="Reinhardt R."/>
        </authorList>
    </citation>
    <scope>NUCLEOTIDE SEQUENCE [LARGE SCALE GENOMIC DNA]</scope>
    <source>
        <strain evidence="13 14">J233</strain>
    </source>
</reference>
<comment type="subcellular location">
    <subcellularLocation>
        <location evidence="1">Cell membrane</location>
        <topology evidence="1">Multi-pass membrane protein</topology>
    </subcellularLocation>
</comment>
<organism evidence="13 14">
    <name type="scientific">Alteracholeplasma palmae (strain ATCC 49389 / J233)</name>
    <name type="common">Acholeplasma palmae</name>
    <dbReference type="NCBI Taxonomy" id="1318466"/>
    <lineage>
        <taxon>Bacteria</taxon>
        <taxon>Bacillati</taxon>
        <taxon>Mycoplasmatota</taxon>
        <taxon>Mollicutes</taxon>
        <taxon>Acholeplasmatales</taxon>
        <taxon>Acholeplasmataceae</taxon>
        <taxon>Acholeplasma</taxon>
    </lineage>
</organism>
<feature type="transmembrane region" description="Helical" evidence="10">
    <location>
        <begin position="131"/>
        <end position="149"/>
    </location>
</feature>